<organism evidence="1 2">
    <name type="scientific">Clostridium oryzae</name>
    <dbReference type="NCBI Taxonomy" id="1450648"/>
    <lineage>
        <taxon>Bacteria</taxon>
        <taxon>Bacillati</taxon>
        <taxon>Bacillota</taxon>
        <taxon>Clostridia</taxon>
        <taxon>Eubacteriales</taxon>
        <taxon>Clostridiaceae</taxon>
        <taxon>Clostridium</taxon>
    </lineage>
</organism>
<dbReference type="InterPro" id="IPR018755">
    <property type="entry name" value="Phage_Mu_Gp48"/>
</dbReference>
<gene>
    <name evidence="1" type="ORF">CLORY_35810</name>
</gene>
<proteinExistence type="predicted"/>
<dbReference type="Proteomes" id="UP000190080">
    <property type="component" value="Unassembled WGS sequence"/>
</dbReference>
<keyword evidence="2" id="KW-1185">Reference proteome</keyword>
<dbReference type="RefSeq" id="WP_079427019.1">
    <property type="nucleotide sequence ID" value="NZ_MZGV01000056.1"/>
</dbReference>
<name>A0A1V4IEM9_9CLOT</name>
<reference evidence="1 2" key="1">
    <citation type="submission" date="2017-03" db="EMBL/GenBank/DDBJ databases">
        <title>Genome sequence of Clostridium oryzae DSM 28571.</title>
        <authorList>
            <person name="Poehlein A."/>
            <person name="Daniel R."/>
        </authorList>
    </citation>
    <scope>NUCLEOTIDE SEQUENCE [LARGE SCALE GENOMIC DNA]</scope>
    <source>
        <strain evidence="1 2">DSM 28571</strain>
    </source>
</reference>
<accession>A0A1V4IEM9</accession>
<evidence type="ECO:0000313" key="1">
    <source>
        <dbReference type="EMBL" id="OPJ58431.1"/>
    </source>
</evidence>
<dbReference type="Pfam" id="PF10076">
    <property type="entry name" value="Phage_Mu_Gp48"/>
    <property type="match status" value="1"/>
</dbReference>
<evidence type="ECO:0000313" key="2">
    <source>
        <dbReference type="Proteomes" id="UP000190080"/>
    </source>
</evidence>
<dbReference type="EMBL" id="MZGV01000056">
    <property type="protein sequence ID" value="OPJ58431.1"/>
    <property type="molecule type" value="Genomic_DNA"/>
</dbReference>
<dbReference type="AlphaFoldDB" id="A0A1V4IEM9"/>
<evidence type="ECO:0008006" key="3">
    <source>
        <dbReference type="Google" id="ProtNLM"/>
    </source>
</evidence>
<protein>
    <recommendedName>
        <fullName evidence="3">Phage portal protein</fullName>
    </recommendedName>
</protein>
<comment type="caution">
    <text evidence="1">The sequence shown here is derived from an EMBL/GenBank/DDBJ whole genome shotgun (WGS) entry which is preliminary data.</text>
</comment>
<sequence length="177" mass="20157">MLKDYVPPFLLKSKVFTTIYNAQQKELDNYNAAIDDIADQCFIDKATWGLKYWEEFLGIAVDETKPEGDRRSVIKAKLRGTGTVTVSLIKNVAESFGNGGVAVTENTAPYTFEVKFNDIRGVPTNIDDLKAAVEEIKPAHLKVIYTFTYTLWEEVKKLTWEQVKNGTWKELKTRKVI</sequence>
<dbReference type="OrthoDB" id="1629754at2"/>
<dbReference type="STRING" id="1450648.CLORY_35810"/>